<feature type="compositionally biased region" description="Low complexity" evidence="8">
    <location>
        <begin position="463"/>
        <end position="479"/>
    </location>
</feature>
<evidence type="ECO:0000256" key="6">
    <source>
        <dbReference type="ARBA" id="ARBA00023242"/>
    </source>
</evidence>
<accession>A0A3N4IV92</accession>
<reference evidence="10 11" key="1">
    <citation type="journal article" date="2018" name="Nat. Ecol. Evol.">
        <title>Pezizomycetes genomes reveal the molecular basis of ectomycorrhizal truffle lifestyle.</title>
        <authorList>
            <person name="Murat C."/>
            <person name="Payen T."/>
            <person name="Noel B."/>
            <person name="Kuo A."/>
            <person name="Morin E."/>
            <person name="Chen J."/>
            <person name="Kohler A."/>
            <person name="Krizsan K."/>
            <person name="Balestrini R."/>
            <person name="Da Silva C."/>
            <person name="Montanini B."/>
            <person name="Hainaut M."/>
            <person name="Levati E."/>
            <person name="Barry K.W."/>
            <person name="Belfiori B."/>
            <person name="Cichocki N."/>
            <person name="Clum A."/>
            <person name="Dockter R.B."/>
            <person name="Fauchery L."/>
            <person name="Guy J."/>
            <person name="Iotti M."/>
            <person name="Le Tacon F."/>
            <person name="Lindquist E.A."/>
            <person name="Lipzen A."/>
            <person name="Malagnac F."/>
            <person name="Mello A."/>
            <person name="Molinier V."/>
            <person name="Miyauchi S."/>
            <person name="Poulain J."/>
            <person name="Riccioni C."/>
            <person name="Rubini A."/>
            <person name="Sitrit Y."/>
            <person name="Splivallo R."/>
            <person name="Traeger S."/>
            <person name="Wang M."/>
            <person name="Zifcakova L."/>
            <person name="Wipf D."/>
            <person name="Zambonelli A."/>
            <person name="Paolocci F."/>
            <person name="Nowrousian M."/>
            <person name="Ottonello S."/>
            <person name="Baldrian P."/>
            <person name="Spatafora J.W."/>
            <person name="Henrissat B."/>
            <person name="Nagy L.G."/>
            <person name="Aury J.M."/>
            <person name="Wincker P."/>
            <person name="Grigoriev I.V."/>
            <person name="Bonfante P."/>
            <person name="Martin F.M."/>
        </authorList>
    </citation>
    <scope>NUCLEOTIDE SEQUENCE [LARGE SCALE GENOMIC DNA]</scope>
    <source>
        <strain evidence="10 11">120613-1</strain>
    </source>
</reference>
<evidence type="ECO:0000256" key="7">
    <source>
        <dbReference type="PROSITE-ProRule" id="PRU00810"/>
    </source>
</evidence>
<dbReference type="OrthoDB" id="10265969at2759"/>
<dbReference type="GO" id="GO:0000122">
    <property type="term" value="P:negative regulation of transcription by RNA polymerase II"/>
    <property type="evidence" value="ECO:0007669"/>
    <property type="project" value="TreeGrafter"/>
</dbReference>
<evidence type="ECO:0000256" key="3">
    <source>
        <dbReference type="ARBA" id="ARBA00022737"/>
    </source>
</evidence>
<feature type="compositionally biased region" description="Low complexity" evidence="8">
    <location>
        <begin position="178"/>
        <end position="196"/>
    </location>
</feature>
<keyword evidence="4" id="KW-0805">Transcription regulation</keyword>
<feature type="compositionally biased region" description="Basic and acidic residues" evidence="8">
    <location>
        <begin position="1163"/>
        <end position="1180"/>
    </location>
</feature>
<dbReference type="Pfam" id="PF16879">
    <property type="entry name" value="Sin3a_C"/>
    <property type="match status" value="1"/>
</dbReference>
<feature type="compositionally biased region" description="Low complexity" evidence="8">
    <location>
        <begin position="220"/>
        <end position="239"/>
    </location>
</feature>
<evidence type="ECO:0000256" key="8">
    <source>
        <dbReference type="SAM" id="MobiDB-lite"/>
    </source>
</evidence>
<feature type="compositionally biased region" description="Low complexity" evidence="8">
    <location>
        <begin position="77"/>
        <end position="86"/>
    </location>
</feature>
<dbReference type="FunFam" id="1.20.1160.11:FF:000001">
    <property type="entry name" value="Paired amphipathic helix protein Sin3"/>
    <property type="match status" value="1"/>
</dbReference>
<keyword evidence="3" id="KW-0677">Repeat</keyword>
<dbReference type="Pfam" id="PF08295">
    <property type="entry name" value="Sin3_corepress"/>
    <property type="match status" value="1"/>
</dbReference>
<dbReference type="Pfam" id="PF02671">
    <property type="entry name" value="PAH"/>
    <property type="match status" value="3"/>
</dbReference>
<feature type="compositionally biased region" description="Pro residues" evidence="8">
    <location>
        <begin position="67"/>
        <end position="76"/>
    </location>
</feature>
<dbReference type="InterPro" id="IPR003822">
    <property type="entry name" value="PAH"/>
</dbReference>
<dbReference type="SMART" id="SM00761">
    <property type="entry name" value="HDAC_interact"/>
    <property type="match status" value="1"/>
</dbReference>
<evidence type="ECO:0000313" key="10">
    <source>
        <dbReference type="EMBL" id="RPA90122.1"/>
    </source>
</evidence>
<feature type="compositionally biased region" description="Basic and acidic residues" evidence="8">
    <location>
        <begin position="1142"/>
        <end position="1153"/>
    </location>
</feature>
<evidence type="ECO:0000256" key="5">
    <source>
        <dbReference type="ARBA" id="ARBA00023163"/>
    </source>
</evidence>
<dbReference type="Gene3D" id="1.20.1160.11">
    <property type="entry name" value="Paired amphipathic helix"/>
    <property type="match status" value="3"/>
</dbReference>
<dbReference type="STRING" id="1336337.A0A3N4IV92"/>
<dbReference type="Proteomes" id="UP000276215">
    <property type="component" value="Unassembled WGS sequence"/>
</dbReference>
<name>A0A3N4IV92_9PEZI</name>
<dbReference type="InterPro" id="IPR013194">
    <property type="entry name" value="HDAC_interact_dom"/>
</dbReference>
<dbReference type="FunFam" id="1.20.1160.11:FF:000002">
    <property type="entry name" value="Paired amphipathic helix protein SIN3"/>
    <property type="match status" value="1"/>
</dbReference>
<keyword evidence="6 7" id="KW-0539">Nucleus</keyword>
<feature type="compositionally biased region" description="Gly residues" evidence="8">
    <location>
        <begin position="513"/>
        <end position="526"/>
    </location>
</feature>
<gene>
    <name evidence="10" type="ORF">L873DRAFT_1795670</name>
</gene>
<feature type="compositionally biased region" description="Low complexity" evidence="8">
    <location>
        <begin position="19"/>
        <end position="51"/>
    </location>
</feature>
<comment type="subcellular location">
    <subcellularLocation>
        <location evidence="1 7">Nucleus</location>
    </subcellularLocation>
</comment>
<keyword evidence="2" id="KW-0678">Repressor</keyword>
<keyword evidence="5" id="KW-0804">Transcription</keyword>
<dbReference type="PANTHER" id="PTHR12346:SF0">
    <property type="entry name" value="SIN3A, ISOFORM G"/>
    <property type="match status" value="1"/>
</dbReference>
<dbReference type="PANTHER" id="PTHR12346">
    <property type="entry name" value="SIN3B-RELATED"/>
    <property type="match status" value="1"/>
</dbReference>
<dbReference type="EMBL" id="ML120540">
    <property type="protein sequence ID" value="RPA90122.1"/>
    <property type="molecule type" value="Genomic_DNA"/>
</dbReference>
<evidence type="ECO:0000256" key="4">
    <source>
        <dbReference type="ARBA" id="ARBA00023015"/>
    </source>
</evidence>
<feature type="compositionally biased region" description="Polar residues" evidence="8">
    <location>
        <begin position="135"/>
        <end position="167"/>
    </location>
</feature>
<sequence length="1626" mass="179189">MSGKDGWNPSHPPHPPDQQQPSNGPQGPSSQQHRSLPPYQNGPGPQTQGGPVLPPPPMNPSGSTFYHPPPPQPLPLPALSGGSHPSYSLPGMQSVPGASPHGPAPSVTGSNTGPPQQREAPQGPPPGPTPTQQGMSQSQRPGLHNTSPQQPAIIMQTSPATGQTQMPLLTPQGPHPPQQQQQQQQQQGPVGPVPHQMSSLPVGHPQQADPRPPQHQPTVSQAQSQAQQAAASMPPSAAGPGSGPGGPILNVGGPLPTAPPSRSLPFDILSSTAERDFDSRRASSSLGFQGAHGHLNVKDALSYLDQVKFQFQDQPDVYNKFLDIMKDFKSQAIDTPGVIDRVSTLFSGHPSLIQGFNTFLPPGYRIECSQDPRDTKITVTTPSGIHHAASGGEVSIGGDRSGMQMNTAPLGVAVSSANGPGQGQHSIFYEQQVSRWDTPYAHGLYGPQGGAGGPQQSQPPPQQQSEPLSAHQLHQQQLVQAQVAQQQQAQHQASVQQGVNQLQSAAAHTNGSGVKGPVGLVVGGPGTPTAGVNDPKAGKGPVEFNHAISYVNKIKNRFAQQPEIYKNFLEILQTYQRESKPIQDVYSQVTQLFHSAPDLLEDFKQFLPESAAQARAAAAAKAAADEAAGHAGHIGPNGPPGPGGATGASRLPPVGNFAPPPSVGKENKKKRGAQGISTVQEPKVEVNNANGTSNALRGNKRHKVGHPAKPSVAEQLAAVSPTLIPFHPEPLGPQPQPMATIEELAFFDRVKKFIGNKQTYNEFLKLLNLFSHDLIAKDMLVDKVSNFISGNKELMDWFKRFVGYDGKADDLIDNAPSTVNKVRLNLCRGLGPSYRLLPKLEAQKPCSGRDEMCWEVLNDQWASHPTWASEDSGFVAHKKNQYEDILHRIEEERHDYDFNIEANSRTIQLLEPIAQRIANMTPEEKLSFRLAPGLGGQSKTIYQRIIKKVYDKEKGLEVIEMLHNNPVVTVPIVLKRLKSKEEEWKAAQREWQRVWRDQTAKVFWKSLDHQGITVKANDKKAFSMKALVNEIQAKYKSQDVRRQSSTTPIVEHQFTYKFEDFGIILDASRLLAVSLEHTSTFSANDREKIDYFIKSFIPLFFGMNSRDVEDTVNSIARKSPDDDGEEGSPAAGESSTRAGRRGRQDDLLKDVLKRGTGKNGKSSRKDKEGSVASRGSKESTPEVNQNDSDIEMTLDGPPDRHIKEEQNWISRPTKHLPDMKPGTPMSHADEPSLPVKRTVFTLYANATIYCFFRTFQILCKRLSDIKACEGEIRNDVTIRKQQKAAHDLHLLGSSSVPGSSKMEELFSDTSPNANYYSQVLDHCEKFIEGELDSNTFEEGLRSVYVQKGWQLYTIDKLLLAILRFIQLIVPNDTKEKSSDKGGNADIIRLFKCDRERREFTKERGEYQELISYRRSIEKMLAPEDSVYRIDWVRKNICVEPGLPILTIEQDEEDKEATIRYVPRNEMTIANELDKDERWNYYIQTYMMCAPTEGIPLGGCDKVFLTRNRPSEDDLPEDGSPREMIGSSAADGFCNEENMEIRICVNTYRLFFAPNTEDFMVQRRSQRLAGERKMQAVSGKRTKKWHNFLNNAPWMQGMSQEEIGGKKAEWEIAKKNEQPADVAMVGA</sequence>
<evidence type="ECO:0000259" key="9">
    <source>
        <dbReference type="SMART" id="SM00761"/>
    </source>
</evidence>
<dbReference type="GO" id="GO:0010628">
    <property type="term" value="P:positive regulation of gene expression"/>
    <property type="evidence" value="ECO:0007669"/>
    <property type="project" value="UniProtKB-ARBA"/>
</dbReference>
<evidence type="ECO:0000256" key="2">
    <source>
        <dbReference type="ARBA" id="ARBA00022491"/>
    </source>
</evidence>
<proteinExistence type="predicted"/>
<keyword evidence="11" id="KW-1185">Reference proteome</keyword>
<dbReference type="SUPFAM" id="SSF47762">
    <property type="entry name" value="PAH2 domain"/>
    <property type="match status" value="3"/>
</dbReference>
<feature type="domain" description="Histone deacetylase interacting" evidence="9">
    <location>
        <begin position="826"/>
        <end position="927"/>
    </location>
</feature>
<dbReference type="InterPro" id="IPR039774">
    <property type="entry name" value="Sin3-like"/>
</dbReference>
<protein>
    <recommendedName>
        <fullName evidence="9">Histone deacetylase interacting domain-containing protein</fullName>
    </recommendedName>
</protein>
<feature type="region of interest" description="Disordered" evidence="8">
    <location>
        <begin position="504"/>
        <end position="537"/>
    </location>
</feature>
<feature type="region of interest" description="Disordered" evidence="8">
    <location>
        <begin position="1507"/>
        <end position="1528"/>
    </location>
</feature>
<dbReference type="GO" id="GO:0003714">
    <property type="term" value="F:transcription corepressor activity"/>
    <property type="evidence" value="ECO:0007669"/>
    <property type="project" value="InterPro"/>
</dbReference>
<dbReference type="GO" id="GO:0033698">
    <property type="term" value="C:Rpd3L complex"/>
    <property type="evidence" value="ECO:0007669"/>
    <property type="project" value="UniProtKB-ARBA"/>
</dbReference>
<evidence type="ECO:0000256" key="1">
    <source>
        <dbReference type="ARBA" id="ARBA00004123"/>
    </source>
</evidence>
<dbReference type="InterPro" id="IPR036600">
    <property type="entry name" value="PAH_sf"/>
</dbReference>
<dbReference type="PROSITE" id="PS51477">
    <property type="entry name" value="PAH"/>
    <property type="match status" value="3"/>
</dbReference>
<organism evidence="10 11">
    <name type="scientific">Choiromyces venosus 120613-1</name>
    <dbReference type="NCBI Taxonomy" id="1336337"/>
    <lineage>
        <taxon>Eukaryota</taxon>
        <taxon>Fungi</taxon>
        <taxon>Dikarya</taxon>
        <taxon>Ascomycota</taxon>
        <taxon>Pezizomycotina</taxon>
        <taxon>Pezizomycetes</taxon>
        <taxon>Pezizales</taxon>
        <taxon>Tuberaceae</taxon>
        <taxon>Choiromyces</taxon>
    </lineage>
</organism>
<feature type="region of interest" description="Disordered" evidence="8">
    <location>
        <begin position="1115"/>
        <end position="1204"/>
    </location>
</feature>
<evidence type="ECO:0000313" key="11">
    <source>
        <dbReference type="Proteomes" id="UP000276215"/>
    </source>
</evidence>
<feature type="region of interest" description="Disordered" evidence="8">
    <location>
        <begin position="627"/>
        <end position="706"/>
    </location>
</feature>
<feature type="region of interest" description="Disordered" evidence="8">
    <location>
        <begin position="439"/>
        <end position="479"/>
    </location>
</feature>
<feature type="compositionally biased region" description="Polar residues" evidence="8">
    <location>
        <begin position="687"/>
        <end position="696"/>
    </location>
</feature>
<dbReference type="InterPro" id="IPR031693">
    <property type="entry name" value="Sin3_C"/>
</dbReference>
<feature type="region of interest" description="Disordered" evidence="8">
    <location>
        <begin position="1"/>
        <end position="266"/>
    </location>
</feature>
<dbReference type="FunFam" id="1.20.1160.11:FF:000003">
    <property type="entry name" value="Paired amphipathic helix SIN3-like protein"/>
    <property type="match status" value="1"/>
</dbReference>